<name>R4WCP4_RIPPE</name>
<keyword evidence="1" id="KW-0732">Signal</keyword>
<dbReference type="EMBL" id="AK417033">
    <property type="protein sequence ID" value="BAN20248.1"/>
    <property type="molecule type" value="mRNA"/>
</dbReference>
<evidence type="ECO:0000313" key="2">
    <source>
        <dbReference type="EMBL" id="BAN20248.1"/>
    </source>
</evidence>
<organism evidence="2">
    <name type="scientific">Riptortus pedestris</name>
    <name type="common">Bean bug</name>
    <dbReference type="NCBI Taxonomy" id="329032"/>
    <lineage>
        <taxon>Eukaryota</taxon>
        <taxon>Metazoa</taxon>
        <taxon>Ecdysozoa</taxon>
        <taxon>Arthropoda</taxon>
        <taxon>Hexapoda</taxon>
        <taxon>Insecta</taxon>
        <taxon>Pterygota</taxon>
        <taxon>Neoptera</taxon>
        <taxon>Paraneoptera</taxon>
        <taxon>Hemiptera</taxon>
        <taxon>Heteroptera</taxon>
        <taxon>Panheteroptera</taxon>
        <taxon>Pentatomomorpha</taxon>
        <taxon>Coreoidea</taxon>
        <taxon>Alydidae</taxon>
        <taxon>Riptortus</taxon>
    </lineage>
</organism>
<feature type="signal peptide" evidence="1">
    <location>
        <begin position="1"/>
        <end position="22"/>
    </location>
</feature>
<evidence type="ECO:0000256" key="1">
    <source>
        <dbReference type="SAM" id="SignalP"/>
    </source>
</evidence>
<proteinExistence type="evidence at transcript level"/>
<reference evidence="2" key="1">
    <citation type="journal article" date="2013" name="PLoS ONE">
        <title>Gene expression in gut symbiotic organ of stinkbug affected by extracellular bacterial symbiont.</title>
        <authorList>
            <person name="Futahashi R."/>
            <person name="Tanaka K."/>
            <person name="Tanahashi M."/>
            <person name="Nikoh N."/>
            <person name="Kikuchi Y."/>
            <person name="Lee B.L."/>
            <person name="Fukatsu T."/>
        </authorList>
    </citation>
    <scope>NUCLEOTIDE SEQUENCE</scope>
    <source>
        <tissue evidence="2">Midgut</tissue>
    </source>
</reference>
<sequence length="79" mass="8616">MKGSIILTAIFVLMLSSNGVFSIRYCGLGKSCSDSQTCCSPWHCCPSALSCCMTLSRQMTCCRRNGYIAFPAIPSKKLH</sequence>
<accession>R4WCP4</accession>
<dbReference type="AlphaFoldDB" id="R4WCP4"/>
<feature type="chain" id="PRO_5004372249" evidence="1">
    <location>
        <begin position="23"/>
        <end position="79"/>
    </location>
</feature>
<protein>
    <submittedName>
        <fullName evidence="2">Cysteine rich secreted protein</fullName>
    </submittedName>
</protein>